<reference evidence="3" key="1">
    <citation type="submission" date="2016-11" db="UniProtKB">
        <authorList>
            <consortium name="WormBaseParasite"/>
        </authorList>
    </citation>
    <scope>IDENTIFICATION</scope>
</reference>
<evidence type="ECO:0000256" key="1">
    <source>
        <dbReference type="SAM" id="Phobius"/>
    </source>
</evidence>
<dbReference type="STRING" id="1561998.A0A1I7V269"/>
<accession>A0A1I7V269</accession>
<feature type="transmembrane region" description="Helical" evidence="1">
    <location>
        <begin position="52"/>
        <end position="72"/>
    </location>
</feature>
<dbReference type="Pfam" id="PF10318">
    <property type="entry name" value="7TM_GPCR_Srh"/>
    <property type="match status" value="1"/>
</dbReference>
<dbReference type="WBParaSite" id="Csp11.Scaffold630.g21653.t1">
    <property type="protein sequence ID" value="Csp11.Scaffold630.g21653.t1"/>
    <property type="gene ID" value="Csp11.Scaffold630.g21653"/>
</dbReference>
<protein>
    <submittedName>
        <fullName evidence="3">Serpentine receptor class gamma</fullName>
    </submittedName>
</protein>
<feature type="transmembrane region" description="Helical" evidence="1">
    <location>
        <begin position="92"/>
        <end position="112"/>
    </location>
</feature>
<name>A0A1I7V269_9PELO</name>
<evidence type="ECO:0000313" key="2">
    <source>
        <dbReference type="Proteomes" id="UP000095282"/>
    </source>
</evidence>
<proteinExistence type="predicted"/>
<keyword evidence="1" id="KW-0812">Transmembrane</keyword>
<keyword evidence="1" id="KW-0472">Membrane</keyword>
<keyword evidence="1" id="KW-1133">Transmembrane helix</keyword>
<evidence type="ECO:0000313" key="3">
    <source>
        <dbReference type="WBParaSite" id="Csp11.Scaffold630.g21653.t1"/>
    </source>
</evidence>
<dbReference type="InterPro" id="IPR019422">
    <property type="entry name" value="7TM_GPCR_serpentine_rcpt_Srh"/>
</dbReference>
<keyword evidence="2" id="KW-1185">Reference proteome</keyword>
<sequence>MSSVKWAMFNFHFWCMLLDWSLTILTVPFLLLPAMAGFPLGILKEFGVPISYQVFFVVTILGVLSASILQIFENRYYIMFARETRWKHCRRLFLTINLFVYATFFIPALIMVPDQEEGLKHIYNV</sequence>
<dbReference type="AlphaFoldDB" id="A0A1I7V269"/>
<organism evidence="2 3">
    <name type="scientific">Caenorhabditis tropicalis</name>
    <dbReference type="NCBI Taxonomy" id="1561998"/>
    <lineage>
        <taxon>Eukaryota</taxon>
        <taxon>Metazoa</taxon>
        <taxon>Ecdysozoa</taxon>
        <taxon>Nematoda</taxon>
        <taxon>Chromadorea</taxon>
        <taxon>Rhabditida</taxon>
        <taxon>Rhabditina</taxon>
        <taxon>Rhabditomorpha</taxon>
        <taxon>Rhabditoidea</taxon>
        <taxon>Rhabditidae</taxon>
        <taxon>Peloderinae</taxon>
        <taxon>Caenorhabditis</taxon>
    </lineage>
</organism>
<dbReference type="eggNOG" id="ENOG502SY7B">
    <property type="taxonomic scope" value="Eukaryota"/>
</dbReference>
<dbReference type="Proteomes" id="UP000095282">
    <property type="component" value="Unplaced"/>
</dbReference>